<dbReference type="KEGG" id="swi:Swit_1065"/>
<reference evidence="1 2" key="1">
    <citation type="journal article" date="2010" name="J. Bacteriol.">
        <title>Genome sequence of the dioxin-mineralizing bacterium Sphingomonas wittichii RW1.</title>
        <authorList>
            <person name="Miller T.R."/>
            <person name="Delcher A.L."/>
            <person name="Salzberg S.L."/>
            <person name="Saunders E."/>
            <person name="Detter J.C."/>
            <person name="Halden R.U."/>
        </authorList>
    </citation>
    <scope>NUCLEOTIDE SEQUENCE [LARGE SCALE GENOMIC DNA]</scope>
    <source>
        <strain evidence="2">DSM 6014 / CCUG 31198 / JCM 15750 / NBRC 105917 / EY 4224 / RW1</strain>
    </source>
</reference>
<protein>
    <recommendedName>
        <fullName evidence="3">Gluconate 2-dehydrogenase subunit 3 family protein</fullName>
    </recommendedName>
</protein>
<dbReference type="EMBL" id="CP000699">
    <property type="protein sequence ID" value="ABQ67431.1"/>
    <property type="molecule type" value="Genomic_DNA"/>
</dbReference>
<gene>
    <name evidence="1" type="ordered locus">Swit_1065</name>
</gene>
<evidence type="ECO:0000313" key="2">
    <source>
        <dbReference type="Proteomes" id="UP000001989"/>
    </source>
</evidence>
<name>A0A9J9LDW6_RHIWR</name>
<dbReference type="InterPro" id="IPR006311">
    <property type="entry name" value="TAT_signal"/>
</dbReference>
<dbReference type="PROSITE" id="PS51318">
    <property type="entry name" value="TAT"/>
    <property type="match status" value="1"/>
</dbReference>
<sequence length="181" mass="19126">MAITRRDIFGRSAVGLVLASVGGSLSWMSAAQAQARGATLRTLTPTEAAWVAGLGEAIAPPAREAGLVPYLDHHLSVPPAESLLALRYLDVAPPYLDFYRPALASLARLHGTVPPPSGDPRWTAILAALLGPDPTGWQGPPGGFFLFAMRLDAVDVAYGTKAGFERLGVDYLGHIDPETAW</sequence>
<keyword evidence="2" id="KW-1185">Reference proteome</keyword>
<evidence type="ECO:0008006" key="3">
    <source>
        <dbReference type="Google" id="ProtNLM"/>
    </source>
</evidence>
<evidence type="ECO:0000313" key="1">
    <source>
        <dbReference type="EMBL" id="ABQ67431.1"/>
    </source>
</evidence>
<organism evidence="1 2">
    <name type="scientific">Rhizorhabdus wittichii (strain DSM 6014 / CCUG 31198 / JCM 15750 / NBRC 105917 / EY 4224 / RW1)</name>
    <name type="common">Sphingomonas wittichii</name>
    <dbReference type="NCBI Taxonomy" id="392499"/>
    <lineage>
        <taxon>Bacteria</taxon>
        <taxon>Pseudomonadati</taxon>
        <taxon>Pseudomonadota</taxon>
        <taxon>Alphaproteobacteria</taxon>
        <taxon>Sphingomonadales</taxon>
        <taxon>Sphingomonadaceae</taxon>
        <taxon>Rhizorhabdus</taxon>
    </lineage>
</organism>
<proteinExistence type="predicted"/>
<accession>A0A9J9LDW6</accession>
<dbReference type="Proteomes" id="UP000001989">
    <property type="component" value="Chromosome"/>
</dbReference>
<dbReference type="AlphaFoldDB" id="A0A9J9LDW6"/>